<evidence type="ECO:0000313" key="10">
    <source>
        <dbReference type="EMBL" id="MDR6292102.1"/>
    </source>
</evidence>
<dbReference type="InterPro" id="IPR002716">
    <property type="entry name" value="PIN_dom"/>
</dbReference>
<evidence type="ECO:0000256" key="8">
    <source>
        <dbReference type="HAMAP-Rule" id="MF_00265"/>
    </source>
</evidence>
<proteinExistence type="inferred from homology"/>
<keyword evidence="2 8" id="KW-1277">Toxin-antitoxin system</keyword>
<evidence type="ECO:0000313" key="11">
    <source>
        <dbReference type="Proteomes" id="UP001262410"/>
    </source>
</evidence>
<evidence type="ECO:0000256" key="4">
    <source>
        <dbReference type="ARBA" id="ARBA00022723"/>
    </source>
</evidence>
<feature type="binding site" evidence="8">
    <location>
        <position position="6"/>
    </location>
    <ligand>
        <name>Mg(2+)</name>
        <dbReference type="ChEBI" id="CHEBI:18420"/>
    </ligand>
</feature>
<keyword evidence="5 8" id="KW-0378">Hydrolase</keyword>
<keyword evidence="8" id="KW-0800">Toxin</keyword>
<comment type="function">
    <text evidence="8">Toxic component of a toxin-antitoxin (TA) system. An RNase.</text>
</comment>
<dbReference type="RefSeq" id="WP_309797896.1">
    <property type="nucleotide sequence ID" value="NZ_JAVDPW010000008.1"/>
</dbReference>
<dbReference type="Gene3D" id="3.40.50.1010">
    <property type="entry name" value="5'-nuclease"/>
    <property type="match status" value="1"/>
</dbReference>
<dbReference type="EMBL" id="JAVDPW010000008">
    <property type="protein sequence ID" value="MDR6292102.1"/>
    <property type="molecule type" value="Genomic_DNA"/>
</dbReference>
<dbReference type="Proteomes" id="UP001262410">
    <property type="component" value="Unassembled WGS sequence"/>
</dbReference>
<evidence type="ECO:0000256" key="5">
    <source>
        <dbReference type="ARBA" id="ARBA00022801"/>
    </source>
</evidence>
<evidence type="ECO:0000256" key="6">
    <source>
        <dbReference type="ARBA" id="ARBA00022842"/>
    </source>
</evidence>
<keyword evidence="3 8" id="KW-0540">Nuclease</keyword>
<comment type="similarity">
    <text evidence="7 8">Belongs to the PINc/VapC protein family.</text>
</comment>
<dbReference type="PANTHER" id="PTHR33653:SF1">
    <property type="entry name" value="RIBONUCLEASE VAPC2"/>
    <property type="match status" value="1"/>
</dbReference>
<evidence type="ECO:0000256" key="7">
    <source>
        <dbReference type="ARBA" id="ARBA00038093"/>
    </source>
</evidence>
<dbReference type="SUPFAM" id="SSF88723">
    <property type="entry name" value="PIN domain-like"/>
    <property type="match status" value="1"/>
</dbReference>
<keyword evidence="6 8" id="KW-0460">Magnesium</keyword>
<dbReference type="Pfam" id="PF01850">
    <property type="entry name" value="PIN"/>
    <property type="match status" value="1"/>
</dbReference>
<evidence type="ECO:0000259" key="9">
    <source>
        <dbReference type="Pfam" id="PF01850"/>
    </source>
</evidence>
<dbReference type="InterPro" id="IPR029060">
    <property type="entry name" value="PIN-like_dom_sf"/>
</dbReference>
<feature type="binding site" evidence="8">
    <location>
        <position position="101"/>
    </location>
    <ligand>
        <name>Mg(2+)</name>
        <dbReference type="ChEBI" id="CHEBI:18420"/>
    </ligand>
</feature>
<dbReference type="PANTHER" id="PTHR33653">
    <property type="entry name" value="RIBONUCLEASE VAPC2"/>
    <property type="match status" value="1"/>
</dbReference>
<dbReference type="HAMAP" id="MF_00265">
    <property type="entry name" value="VapC_Nob1"/>
    <property type="match status" value="1"/>
</dbReference>
<dbReference type="InterPro" id="IPR022907">
    <property type="entry name" value="VapC_family"/>
</dbReference>
<evidence type="ECO:0000256" key="1">
    <source>
        <dbReference type="ARBA" id="ARBA00001946"/>
    </source>
</evidence>
<keyword evidence="11" id="KW-1185">Reference proteome</keyword>
<sequence length="138" mass="15251">MSHLLDTNILSEQSRSRPDANLTAWLASQTPESLWISVITIGKIERGVARLEAREPERAQRLASWLERTVTHFQDRIIPMDQEIAQRWGRMTAATPGLDVDAIIAATAAVRGLTVATGNIRDFSRFGVAVVDPFSLSP</sequence>
<evidence type="ECO:0000256" key="2">
    <source>
        <dbReference type="ARBA" id="ARBA00022649"/>
    </source>
</evidence>
<organism evidence="10 11">
    <name type="scientific">Inquilinus ginsengisoli</name>
    <dbReference type="NCBI Taxonomy" id="363840"/>
    <lineage>
        <taxon>Bacteria</taxon>
        <taxon>Pseudomonadati</taxon>
        <taxon>Pseudomonadota</taxon>
        <taxon>Alphaproteobacteria</taxon>
        <taxon>Rhodospirillales</taxon>
        <taxon>Rhodospirillaceae</taxon>
        <taxon>Inquilinus</taxon>
    </lineage>
</organism>
<comment type="cofactor">
    <cofactor evidence="1 8">
        <name>Mg(2+)</name>
        <dbReference type="ChEBI" id="CHEBI:18420"/>
    </cofactor>
</comment>
<feature type="domain" description="PIN" evidence="9">
    <location>
        <begin position="4"/>
        <end position="126"/>
    </location>
</feature>
<name>A0ABU1JU13_9PROT</name>
<evidence type="ECO:0000256" key="3">
    <source>
        <dbReference type="ARBA" id="ARBA00022722"/>
    </source>
</evidence>
<accession>A0ABU1JU13</accession>
<gene>
    <name evidence="8" type="primary">vapC</name>
    <name evidence="10" type="ORF">E9232_004640</name>
</gene>
<dbReference type="InterPro" id="IPR050556">
    <property type="entry name" value="Type_II_TA_system_RNase"/>
</dbReference>
<reference evidence="10 11" key="1">
    <citation type="submission" date="2023-07" db="EMBL/GenBank/DDBJ databases">
        <title>Sorghum-associated microbial communities from plants grown in Nebraska, USA.</title>
        <authorList>
            <person name="Schachtman D."/>
        </authorList>
    </citation>
    <scope>NUCLEOTIDE SEQUENCE [LARGE SCALE GENOMIC DNA]</scope>
    <source>
        <strain evidence="10 11">584</strain>
    </source>
</reference>
<protein>
    <recommendedName>
        <fullName evidence="8">Ribonuclease VapC</fullName>
        <shortName evidence="8">RNase VapC</shortName>
        <ecNumber evidence="8">3.1.-.-</ecNumber>
    </recommendedName>
    <alternativeName>
        <fullName evidence="8">Toxin VapC</fullName>
    </alternativeName>
</protein>
<comment type="caution">
    <text evidence="10">The sequence shown here is derived from an EMBL/GenBank/DDBJ whole genome shotgun (WGS) entry which is preliminary data.</text>
</comment>
<dbReference type="EC" id="3.1.-.-" evidence="8"/>
<keyword evidence="4 8" id="KW-0479">Metal-binding</keyword>
<dbReference type="CDD" id="cd18746">
    <property type="entry name" value="PIN_VapC4-5_FitB-like"/>
    <property type="match status" value="1"/>
</dbReference>